<gene>
    <name evidence="1" type="ORF">BYL167_LOCUS38744</name>
</gene>
<proteinExistence type="predicted"/>
<organism evidence="1 2">
    <name type="scientific">Rotaria magnacalcarata</name>
    <dbReference type="NCBI Taxonomy" id="392030"/>
    <lineage>
        <taxon>Eukaryota</taxon>
        <taxon>Metazoa</taxon>
        <taxon>Spiralia</taxon>
        <taxon>Gnathifera</taxon>
        <taxon>Rotifera</taxon>
        <taxon>Eurotatoria</taxon>
        <taxon>Bdelloidea</taxon>
        <taxon>Philodinida</taxon>
        <taxon>Philodinidae</taxon>
        <taxon>Rotaria</taxon>
    </lineage>
</organism>
<evidence type="ECO:0000313" key="2">
    <source>
        <dbReference type="Proteomes" id="UP000681967"/>
    </source>
</evidence>
<reference evidence="1" key="1">
    <citation type="submission" date="2021-02" db="EMBL/GenBank/DDBJ databases">
        <authorList>
            <person name="Nowell W R."/>
        </authorList>
    </citation>
    <scope>NUCLEOTIDE SEQUENCE</scope>
</reference>
<protein>
    <submittedName>
        <fullName evidence="1">Uncharacterized protein</fullName>
    </submittedName>
</protein>
<comment type="caution">
    <text evidence="1">The sequence shown here is derived from an EMBL/GenBank/DDBJ whole genome shotgun (WGS) entry which is preliminary data.</text>
</comment>
<evidence type="ECO:0000313" key="1">
    <source>
        <dbReference type="EMBL" id="CAF4566937.1"/>
    </source>
</evidence>
<sequence>KNRNKINIYDIMKSTTCSTLCPTLGNQLLTNIENDSWYESKALVEKIII</sequence>
<dbReference type="Proteomes" id="UP000681967">
    <property type="component" value="Unassembled WGS sequence"/>
</dbReference>
<name>A0A8S2YLR2_9BILA</name>
<dbReference type="AlphaFoldDB" id="A0A8S2YLR2"/>
<dbReference type="EMBL" id="CAJOBH010091378">
    <property type="protein sequence ID" value="CAF4566937.1"/>
    <property type="molecule type" value="Genomic_DNA"/>
</dbReference>
<feature type="non-terminal residue" evidence="1">
    <location>
        <position position="1"/>
    </location>
</feature>
<accession>A0A8S2YLR2</accession>